<evidence type="ECO:0000256" key="1">
    <source>
        <dbReference type="SAM" id="MobiDB-lite"/>
    </source>
</evidence>
<evidence type="ECO:0000256" key="2">
    <source>
        <dbReference type="SAM" id="SignalP"/>
    </source>
</evidence>
<dbReference type="InterPro" id="IPR013320">
    <property type="entry name" value="ConA-like_dom_sf"/>
</dbReference>
<dbReference type="GeneID" id="59161363"/>
<keyword evidence="2" id="KW-0732">Signal</keyword>
<feature type="signal peptide" evidence="2">
    <location>
        <begin position="1"/>
        <end position="34"/>
    </location>
</feature>
<reference evidence="3 4" key="1">
    <citation type="submission" date="2019-09" db="EMBL/GenBank/DDBJ databases">
        <title>Complete Genome Sequence of Janibacter melonis M714 with both human health impact and industrial applications.</title>
        <authorList>
            <person name="Jin M."/>
            <person name="Zhao Q.R."/>
        </authorList>
    </citation>
    <scope>NUCLEOTIDE SEQUENCE [LARGE SCALE GENOMIC DNA]</scope>
    <source>
        <strain evidence="3 4">M714</strain>
    </source>
</reference>
<gene>
    <name evidence="3" type="ORF">EEW87_16635</name>
</gene>
<dbReference type="SUPFAM" id="SSF49899">
    <property type="entry name" value="Concanavalin A-like lectins/glucanases"/>
    <property type="match status" value="1"/>
</dbReference>
<sequence length="499" mass="51990">MPRRRARARSPRLVPLLLVGALAVPAALATPAAAAPETRASSSAAASSPRTPGWGDGMTVAGRSCLAATRWKEVLRPSSAQRLAVRLSDADGDAVRARLEIWDAWPRQRVSARTVPGGSTHVASGSTVSAGLSPTLTDGQHTARWRVQDATGAWSGWSPKCPFTVLRSASISGSARHGSVVPVHSSQTWTITAPRTDREIAYRWRVNGIVGPWTTTPYPGRPITLTRPVDASLVELQARAVDAAGVTHPDTAWFALHGRLSDVSAAYAMRPVRTTTGYRVDNEVEGGPALTTAARGDGSAPVERVVRPARGVPTDSLTDALAPRATTGARARTGLDASTGFTVSAWLRAAGADDQTALVVPVTTAEGAGTLSVRRDAAADRFEAVLHGAGGSELARVVDDAPAQPSRAGRWWSVGITYLPGATGGPQLRLDVMHESDERSIGSTLRTSSSPVPVLADVGDLLVGAGHGHAGWAGHVDDVRTWDGPATQAQVVSAAGSSW</sequence>
<dbReference type="EMBL" id="CP044548">
    <property type="protein sequence ID" value="QGX08411.1"/>
    <property type="molecule type" value="Genomic_DNA"/>
</dbReference>
<feature type="compositionally biased region" description="Low complexity" evidence="1">
    <location>
        <begin position="32"/>
        <end position="52"/>
    </location>
</feature>
<protein>
    <recommendedName>
        <fullName evidence="5">LamG domain-containing protein</fullName>
    </recommendedName>
</protein>
<dbReference type="Pfam" id="PF13385">
    <property type="entry name" value="Laminin_G_3"/>
    <property type="match status" value="1"/>
</dbReference>
<feature type="region of interest" description="Disordered" evidence="1">
    <location>
        <begin position="113"/>
        <end position="137"/>
    </location>
</feature>
<proteinExistence type="predicted"/>
<evidence type="ECO:0008006" key="5">
    <source>
        <dbReference type="Google" id="ProtNLM"/>
    </source>
</evidence>
<feature type="chain" id="PRO_5024869679" description="LamG domain-containing protein" evidence="2">
    <location>
        <begin position="35"/>
        <end position="499"/>
    </location>
</feature>
<dbReference type="AlphaFoldDB" id="A0A650GEN5"/>
<dbReference type="Proteomes" id="UP000271708">
    <property type="component" value="Chromosome"/>
</dbReference>
<accession>A0A650GEN5</accession>
<name>A0A650GEN5_9MICO</name>
<evidence type="ECO:0000313" key="4">
    <source>
        <dbReference type="Proteomes" id="UP000271708"/>
    </source>
</evidence>
<evidence type="ECO:0000313" key="3">
    <source>
        <dbReference type="EMBL" id="QGX08411.1"/>
    </source>
</evidence>
<feature type="compositionally biased region" description="Polar residues" evidence="1">
    <location>
        <begin position="121"/>
        <end position="137"/>
    </location>
</feature>
<feature type="region of interest" description="Disordered" evidence="1">
    <location>
        <begin position="32"/>
        <end position="57"/>
    </location>
</feature>
<dbReference type="RefSeq" id="WP_123092827.1">
    <property type="nucleotide sequence ID" value="NZ_CP044548.2"/>
</dbReference>
<dbReference type="KEGG" id="jme:EEW87_16635"/>
<organism evidence="3 4">
    <name type="scientific">Janibacter melonis</name>
    <dbReference type="NCBI Taxonomy" id="262209"/>
    <lineage>
        <taxon>Bacteria</taxon>
        <taxon>Bacillati</taxon>
        <taxon>Actinomycetota</taxon>
        <taxon>Actinomycetes</taxon>
        <taxon>Micrococcales</taxon>
        <taxon>Intrasporangiaceae</taxon>
        <taxon>Janibacter</taxon>
    </lineage>
</organism>
<dbReference type="Gene3D" id="2.60.120.200">
    <property type="match status" value="1"/>
</dbReference>